<evidence type="ECO:0000313" key="3">
    <source>
        <dbReference type="Proteomes" id="UP000712281"/>
    </source>
</evidence>
<feature type="chain" id="PRO_5035748025" evidence="1">
    <location>
        <begin position="25"/>
        <end position="88"/>
    </location>
</feature>
<dbReference type="Proteomes" id="UP000712281">
    <property type="component" value="Unassembled WGS sequence"/>
</dbReference>
<organism evidence="2 3">
    <name type="scientific">Brassica cretica</name>
    <name type="common">Mustard</name>
    <dbReference type="NCBI Taxonomy" id="69181"/>
    <lineage>
        <taxon>Eukaryota</taxon>
        <taxon>Viridiplantae</taxon>
        <taxon>Streptophyta</taxon>
        <taxon>Embryophyta</taxon>
        <taxon>Tracheophyta</taxon>
        <taxon>Spermatophyta</taxon>
        <taxon>Magnoliopsida</taxon>
        <taxon>eudicotyledons</taxon>
        <taxon>Gunneridae</taxon>
        <taxon>Pentapetalae</taxon>
        <taxon>rosids</taxon>
        <taxon>malvids</taxon>
        <taxon>Brassicales</taxon>
        <taxon>Brassicaceae</taxon>
        <taxon>Brassiceae</taxon>
        <taxon>Brassica</taxon>
    </lineage>
</organism>
<gene>
    <name evidence="2" type="ORF">F2Q68_00023907</name>
</gene>
<evidence type="ECO:0000256" key="1">
    <source>
        <dbReference type="SAM" id="SignalP"/>
    </source>
</evidence>
<dbReference type="AlphaFoldDB" id="A0A8S9IB82"/>
<accession>A0A8S9IB82</accession>
<dbReference type="EMBL" id="QGKW02001911">
    <property type="protein sequence ID" value="KAF2566586.1"/>
    <property type="molecule type" value="Genomic_DNA"/>
</dbReference>
<comment type="caution">
    <text evidence="2">The sequence shown here is derived from an EMBL/GenBank/DDBJ whole genome shotgun (WGS) entry which is preliminary data.</text>
</comment>
<name>A0A8S9IB82_BRACR</name>
<sequence length="88" mass="10047">MMRMASFTVALMVIAATITIRVDGHEFSHHQEVKILRHLKRLNKPAVKSIKLLVKKPTLLISETVFSTSVLLQATMFWRKSPTLEVTM</sequence>
<feature type="signal peptide" evidence="1">
    <location>
        <begin position="1"/>
        <end position="24"/>
    </location>
</feature>
<evidence type="ECO:0000313" key="2">
    <source>
        <dbReference type="EMBL" id="KAF2566586.1"/>
    </source>
</evidence>
<proteinExistence type="predicted"/>
<reference evidence="2" key="1">
    <citation type="submission" date="2019-12" db="EMBL/GenBank/DDBJ databases">
        <title>Genome sequencing and annotation of Brassica cretica.</title>
        <authorList>
            <person name="Studholme D.J."/>
            <person name="Sarris P.F."/>
        </authorList>
    </citation>
    <scope>NUCLEOTIDE SEQUENCE</scope>
    <source>
        <strain evidence="2">PFS-001/15</strain>
        <tissue evidence="2">Leaf</tissue>
    </source>
</reference>
<protein>
    <submittedName>
        <fullName evidence="2">Uncharacterized protein</fullName>
    </submittedName>
</protein>
<keyword evidence="1" id="KW-0732">Signal</keyword>